<sequence>MGLSLSTQGTGRDIACFSDGAHARRFGLRSLVKSFIALLLVAVSAVSANAACKTVNPVTVVLPDPASGRRYEIYISLPDSYAANPSKSYPLLILADGGRAFPKLSCDVRALAKSGAIGEEPVVVGLSYAIGEDLEDSRRRDYTPVADGPTSRVYGGAAAYQTYLRNVVLRHIEHHYRTDPARRLFWGHSYGGLLGAHILLTEPALFQTYLIGSPSFWFANQAIYGFEEAYAKRNKQLDATVILYVGGLEVTRYDPSRKGNTRDMVAGVQTFVSRLSGHGYSGLQLRSSVIPGTDHRSSVRPGFAWALTQALALHAVAGR</sequence>
<dbReference type="PANTHER" id="PTHR40841:SF2">
    <property type="entry name" value="SIDEROPHORE-DEGRADING ESTERASE (EUROFUNG)"/>
    <property type="match status" value="1"/>
</dbReference>
<comment type="caution">
    <text evidence="3">The sequence shown here is derived from an EMBL/GenBank/DDBJ whole genome shotgun (WGS) entry which is preliminary data.</text>
</comment>
<dbReference type="SUPFAM" id="SSF53474">
    <property type="entry name" value="alpha/beta-Hydrolases"/>
    <property type="match status" value="1"/>
</dbReference>
<gene>
    <name evidence="3" type="ORF">F9L08_06060</name>
</gene>
<dbReference type="InterPro" id="IPR000801">
    <property type="entry name" value="Esterase-like"/>
</dbReference>
<dbReference type="EMBL" id="WBVX01000004">
    <property type="protein sequence ID" value="KAB2688451.1"/>
    <property type="molecule type" value="Genomic_DNA"/>
</dbReference>
<proteinExistence type="inferred from homology"/>
<reference evidence="3 4" key="1">
    <citation type="submission" date="2019-09" db="EMBL/GenBank/DDBJ databases">
        <title>Taxonomic organization of the family Brucellaceae based on a phylogenomic approach.</title>
        <authorList>
            <person name="Leclercq S."/>
            <person name="Cloeckaert A."/>
            <person name="Zygmunt M.S."/>
        </authorList>
    </citation>
    <scope>NUCLEOTIDE SEQUENCE [LARGE SCALE GENOMIC DNA]</scope>
    <source>
        <strain evidence="3 4">WS1830</strain>
    </source>
</reference>
<dbReference type="InterPro" id="IPR029058">
    <property type="entry name" value="AB_hydrolase_fold"/>
</dbReference>
<comment type="similarity">
    <text evidence="1">Belongs to the esterase D family.</text>
</comment>
<dbReference type="AlphaFoldDB" id="A0A6L3YVM0"/>
<accession>A0A6L3YVM0</accession>
<dbReference type="Pfam" id="PF00756">
    <property type="entry name" value="Esterase"/>
    <property type="match status" value="1"/>
</dbReference>
<dbReference type="Proteomes" id="UP000481643">
    <property type="component" value="Unassembled WGS sequence"/>
</dbReference>
<evidence type="ECO:0000256" key="2">
    <source>
        <dbReference type="ARBA" id="ARBA00022801"/>
    </source>
</evidence>
<evidence type="ECO:0000256" key="1">
    <source>
        <dbReference type="ARBA" id="ARBA00005622"/>
    </source>
</evidence>
<dbReference type="Gene3D" id="3.40.50.1820">
    <property type="entry name" value="alpha/beta hydrolase"/>
    <property type="match status" value="1"/>
</dbReference>
<evidence type="ECO:0000313" key="4">
    <source>
        <dbReference type="Proteomes" id="UP000481643"/>
    </source>
</evidence>
<protein>
    <submittedName>
        <fullName evidence="3">Alpha/beta hydrolase</fullName>
    </submittedName>
</protein>
<dbReference type="PANTHER" id="PTHR40841">
    <property type="entry name" value="SIDEROPHORE TRIACETYLFUSARININE C ESTERASE"/>
    <property type="match status" value="1"/>
</dbReference>
<dbReference type="GO" id="GO:0016788">
    <property type="term" value="F:hydrolase activity, acting on ester bonds"/>
    <property type="evidence" value="ECO:0007669"/>
    <property type="project" value="TreeGrafter"/>
</dbReference>
<dbReference type="InterPro" id="IPR052558">
    <property type="entry name" value="Siderophore_Hydrolase_D"/>
</dbReference>
<name>A0A6L3YVM0_9HYPH</name>
<organism evidence="3 4">
    <name type="scientific">Brucella tritici</name>
    <dbReference type="NCBI Taxonomy" id="94626"/>
    <lineage>
        <taxon>Bacteria</taxon>
        <taxon>Pseudomonadati</taxon>
        <taxon>Pseudomonadota</taxon>
        <taxon>Alphaproteobacteria</taxon>
        <taxon>Hyphomicrobiales</taxon>
        <taxon>Brucellaceae</taxon>
        <taxon>Brucella/Ochrobactrum group</taxon>
        <taxon>Brucella</taxon>
    </lineage>
</organism>
<keyword evidence="2 3" id="KW-0378">Hydrolase</keyword>
<evidence type="ECO:0000313" key="3">
    <source>
        <dbReference type="EMBL" id="KAB2688451.1"/>
    </source>
</evidence>